<dbReference type="WBParaSite" id="scf7180000417244.g1058">
    <property type="protein sequence ID" value="scf7180000417244.g1058"/>
    <property type="gene ID" value="scf7180000417244.g1058"/>
</dbReference>
<sequence>DIFSTNQNFVTNHFELWASLEDLACNNEEAREQRLSGIDASETCIKNNQKSDYAKRCNKDGDDAGYEKHGIEFRVYATRVGFERLEEEYWVNFAVN</sequence>
<protein>
    <submittedName>
        <fullName evidence="2">Uncharacterized protein</fullName>
    </submittedName>
</protein>
<dbReference type="Proteomes" id="UP000887560">
    <property type="component" value="Unplaced"/>
</dbReference>
<evidence type="ECO:0000313" key="1">
    <source>
        <dbReference type="Proteomes" id="UP000887560"/>
    </source>
</evidence>
<name>A0A915ND19_9BILA</name>
<accession>A0A915ND19</accession>
<keyword evidence="1" id="KW-1185">Reference proteome</keyword>
<dbReference type="AlphaFoldDB" id="A0A915ND19"/>
<organism evidence="1 2">
    <name type="scientific">Meloidogyne floridensis</name>
    <dbReference type="NCBI Taxonomy" id="298350"/>
    <lineage>
        <taxon>Eukaryota</taxon>
        <taxon>Metazoa</taxon>
        <taxon>Ecdysozoa</taxon>
        <taxon>Nematoda</taxon>
        <taxon>Chromadorea</taxon>
        <taxon>Rhabditida</taxon>
        <taxon>Tylenchina</taxon>
        <taxon>Tylenchomorpha</taxon>
        <taxon>Tylenchoidea</taxon>
        <taxon>Meloidogynidae</taxon>
        <taxon>Meloidogyninae</taxon>
        <taxon>Meloidogyne</taxon>
    </lineage>
</organism>
<evidence type="ECO:0000313" key="2">
    <source>
        <dbReference type="WBParaSite" id="scf7180000417244.g1058"/>
    </source>
</evidence>
<proteinExistence type="predicted"/>
<reference evidence="2" key="1">
    <citation type="submission" date="2022-11" db="UniProtKB">
        <authorList>
            <consortium name="WormBaseParasite"/>
        </authorList>
    </citation>
    <scope>IDENTIFICATION</scope>
</reference>